<accession>A0A116QD81</accession>
<feature type="domain" description="AB hydrolase-1" evidence="1">
    <location>
        <begin position="89"/>
        <end position="158"/>
    </location>
</feature>
<gene>
    <name evidence="2" type="ORF">ERS132551_01244</name>
</gene>
<evidence type="ECO:0000313" key="2">
    <source>
        <dbReference type="EMBL" id="CYX06644.1"/>
    </source>
</evidence>
<sequence length="272" mass="30114">MAGKYIDDPHLQIGMSQYNKDMVKNSVVKTPNGSPVGTVTLDFDNENGNGEQVYAVVKDPNLPKDQVLEVTVLFRGSTGPNEVLSKPADVWNDWVENDLFLGLRVFAQDHPNYTQNHDHASGQLKASSEALNTIMATYPNAKVNLYGHSLGSMDVQYAIANLSDTDINRLESAYIYNGPNIYGILDDQQKARVDSVKGLIHNYADPKDPVSMVGRDLDKGSLDSVGMVHFVESKNIDLGNQHMTYGYQLDSSGNIKSSTYIFKPLNLCYTMR</sequence>
<evidence type="ECO:0000259" key="1">
    <source>
        <dbReference type="Pfam" id="PF00561"/>
    </source>
</evidence>
<reference evidence="2 3" key="1">
    <citation type="submission" date="2016-02" db="EMBL/GenBank/DDBJ databases">
        <authorList>
            <consortium name="Pathogen Informatics"/>
        </authorList>
    </citation>
    <scope>NUCLEOTIDE SEQUENCE [LARGE SCALE GENOMIC DNA]</scope>
    <source>
        <strain evidence="2 3">SS1062</strain>
    </source>
</reference>
<protein>
    <recommendedName>
        <fullName evidence="1">AB hydrolase-1 domain-containing protein</fullName>
    </recommendedName>
</protein>
<dbReference type="Proteomes" id="UP000071962">
    <property type="component" value="Unassembled WGS sequence"/>
</dbReference>
<dbReference type="AlphaFoldDB" id="A0A116QD81"/>
<organism evidence="2 3">
    <name type="scientific">Streptococcus suis</name>
    <dbReference type="NCBI Taxonomy" id="1307"/>
    <lineage>
        <taxon>Bacteria</taxon>
        <taxon>Bacillati</taxon>
        <taxon>Bacillota</taxon>
        <taxon>Bacilli</taxon>
        <taxon>Lactobacillales</taxon>
        <taxon>Streptococcaceae</taxon>
        <taxon>Streptococcus</taxon>
    </lineage>
</organism>
<name>A0A116QD81_STRSU</name>
<proteinExistence type="predicted"/>
<dbReference type="SUPFAM" id="SSF53474">
    <property type="entry name" value="alpha/beta-Hydrolases"/>
    <property type="match status" value="1"/>
</dbReference>
<dbReference type="EMBL" id="FIKT01000013">
    <property type="protein sequence ID" value="CYX06644.1"/>
    <property type="molecule type" value="Genomic_DNA"/>
</dbReference>
<dbReference type="Gene3D" id="3.40.50.1820">
    <property type="entry name" value="alpha/beta hydrolase"/>
    <property type="match status" value="1"/>
</dbReference>
<dbReference type="InterPro" id="IPR000073">
    <property type="entry name" value="AB_hydrolase_1"/>
</dbReference>
<dbReference type="Pfam" id="PF00561">
    <property type="entry name" value="Abhydrolase_1"/>
    <property type="match status" value="1"/>
</dbReference>
<evidence type="ECO:0000313" key="3">
    <source>
        <dbReference type="Proteomes" id="UP000071962"/>
    </source>
</evidence>
<dbReference type="InterPro" id="IPR029058">
    <property type="entry name" value="AB_hydrolase_fold"/>
</dbReference>